<dbReference type="Pfam" id="PF01250">
    <property type="entry name" value="Ribosomal_S6"/>
    <property type="match status" value="1"/>
</dbReference>
<dbReference type="Gene3D" id="3.30.70.60">
    <property type="match status" value="1"/>
</dbReference>
<dbReference type="PANTHER" id="PTHR21011">
    <property type="entry name" value="MITOCHONDRIAL 28S RIBOSOMAL PROTEIN S6"/>
    <property type="match status" value="1"/>
</dbReference>
<evidence type="ECO:0000256" key="4">
    <source>
        <dbReference type="ARBA" id="ARBA00035104"/>
    </source>
</evidence>
<gene>
    <name evidence="6" type="primary">rpsF</name>
    <name evidence="8" type="ORF">SAMN02743940_1870</name>
</gene>
<sequence length="140" mass="16148">MRHYEIVFIVHPDQSEQVPAMIERYRGIVTTRNGKIHRLEDWGRRQLAYLIQKVHKAHYVLMNIECDQETLDDLDHAFKFSDAILRHLTIRMDGAITEPSPMMQQEEKASSTPAQASEAVTETTEKTTAIEKPEKTDAEV</sequence>
<name>A0A1N6IJX7_9PROT</name>
<reference evidence="8 9" key="1">
    <citation type="submission" date="2016-12" db="EMBL/GenBank/DDBJ databases">
        <authorList>
            <person name="Song W.-J."/>
            <person name="Kurnit D.M."/>
        </authorList>
    </citation>
    <scope>NUCLEOTIDE SEQUENCE [LARGE SCALE GENOMIC DNA]</scope>
    <source>
        <strain evidence="8 9">ATCC 49181</strain>
    </source>
</reference>
<comment type="similarity">
    <text evidence="1 6">Belongs to the bacterial ribosomal protein bS6 family.</text>
</comment>
<dbReference type="SUPFAM" id="SSF54995">
    <property type="entry name" value="Ribosomal protein S6"/>
    <property type="match status" value="1"/>
</dbReference>
<dbReference type="GO" id="GO:0003735">
    <property type="term" value="F:structural constituent of ribosome"/>
    <property type="evidence" value="ECO:0007669"/>
    <property type="project" value="InterPro"/>
</dbReference>
<dbReference type="EMBL" id="FSRO01000001">
    <property type="protein sequence ID" value="SIO32307.1"/>
    <property type="molecule type" value="Genomic_DNA"/>
</dbReference>
<dbReference type="eggNOG" id="COG0360">
    <property type="taxonomic scope" value="Bacteria"/>
</dbReference>
<dbReference type="InterPro" id="IPR000529">
    <property type="entry name" value="Ribosomal_bS6"/>
</dbReference>
<dbReference type="Proteomes" id="UP000185062">
    <property type="component" value="Unassembled WGS sequence"/>
</dbReference>
<evidence type="ECO:0000256" key="5">
    <source>
        <dbReference type="ARBA" id="ARBA00035294"/>
    </source>
</evidence>
<dbReference type="RefSeq" id="WP_036573558.1">
    <property type="nucleotide sequence ID" value="NZ_FSRO01000001.1"/>
</dbReference>
<evidence type="ECO:0000313" key="9">
    <source>
        <dbReference type="Proteomes" id="UP000185062"/>
    </source>
</evidence>
<dbReference type="STRING" id="44575.SAMN05216419_103513"/>
<evidence type="ECO:0000313" key="8">
    <source>
        <dbReference type="EMBL" id="SIO32307.1"/>
    </source>
</evidence>
<organism evidence="8 9">
    <name type="scientific">Nitrosomonas cryotolerans ATCC 49181</name>
    <dbReference type="NCBI Taxonomy" id="1131553"/>
    <lineage>
        <taxon>Bacteria</taxon>
        <taxon>Pseudomonadati</taxon>
        <taxon>Pseudomonadota</taxon>
        <taxon>Betaproteobacteria</taxon>
        <taxon>Nitrosomonadales</taxon>
        <taxon>Nitrosomonadaceae</taxon>
        <taxon>Nitrosomonas</taxon>
    </lineage>
</organism>
<dbReference type="CDD" id="cd00473">
    <property type="entry name" value="bS6"/>
    <property type="match status" value="1"/>
</dbReference>
<keyword evidence="6" id="KW-0694">RNA-binding</keyword>
<keyword evidence="2 6" id="KW-0689">Ribosomal protein</keyword>
<dbReference type="HAMAP" id="MF_00360">
    <property type="entry name" value="Ribosomal_bS6"/>
    <property type="match status" value="1"/>
</dbReference>
<keyword evidence="9" id="KW-1185">Reference proteome</keyword>
<evidence type="ECO:0000256" key="1">
    <source>
        <dbReference type="ARBA" id="ARBA00009512"/>
    </source>
</evidence>
<dbReference type="GO" id="GO:0006412">
    <property type="term" value="P:translation"/>
    <property type="evidence" value="ECO:0007669"/>
    <property type="project" value="UniProtKB-UniRule"/>
</dbReference>
<dbReference type="InterPro" id="IPR035980">
    <property type="entry name" value="Ribosomal_bS6_sf"/>
</dbReference>
<dbReference type="PANTHER" id="PTHR21011:SF1">
    <property type="entry name" value="SMALL RIBOSOMAL SUBUNIT PROTEIN BS6M"/>
    <property type="match status" value="1"/>
</dbReference>
<dbReference type="InterPro" id="IPR014717">
    <property type="entry name" value="Transl_elong_EF1B/ribsomal_bS6"/>
</dbReference>
<feature type="region of interest" description="Disordered" evidence="7">
    <location>
        <begin position="98"/>
        <end position="140"/>
    </location>
</feature>
<feature type="compositionally biased region" description="Basic and acidic residues" evidence="7">
    <location>
        <begin position="123"/>
        <end position="140"/>
    </location>
</feature>
<dbReference type="NCBIfam" id="TIGR00166">
    <property type="entry name" value="S6"/>
    <property type="match status" value="1"/>
</dbReference>
<dbReference type="AlphaFoldDB" id="A0A1N6IJX7"/>
<dbReference type="GO" id="GO:0070181">
    <property type="term" value="F:small ribosomal subunit rRNA binding"/>
    <property type="evidence" value="ECO:0007669"/>
    <property type="project" value="TreeGrafter"/>
</dbReference>
<evidence type="ECO:0000256" key="7">
    <source>
        <dbReference type="SAM" id="MobiDB-lite"/>
    </source>
</evidence>
<dbReference type="InterPro" id="IPR020814">
    <property type="entry name" value="Ribosomal_S6_plastid/chlpt"/>
</dbReference>
<accession>A0A1N6IJX7</accession>
<evidence type="ECO:0000256" key="3">
    <source>
        <dbReference type="ARBA" id="ARBA00023274"/>
    </source>
</evidence>
<keyword evidence="3 6" id="KW-0687">Ribonucleoprotein</keyword>
<evidence type="ECO:0000256" key="6">
    <source>
        <dbReference type="HAMAP-Rule" id="MF_00360"/>
    </source>
</evidence>
<dbReference type="GO" id="GO:0022627">
    <property type="term" value="C:cytosolic small ribosomal subunit"/>
    <property type="evidence" value="ECO:0007669"/>
    <property type="project" value="TreeGrafter"/>
</dbReference>
<keyword evidence="6" id="KW-0699">rRNA-binding</keyword>
<comment type="function">
    <text evidence="4 6">Binds together with bS18 to 16S ribosomal RNA.</text>
</comment>
<protein>
    <recommendedName>
        <fullName evidence="5 6">Small ribosomal subunit protein bS6</fullName>
    </recommendedName>
</protein>
<evidence type="ECO:0000256" key="2">
    <source>
        <dbReference type="ARBA" id="ARBA00022980"/>
    </source>
</evidence>
<proteinExistence type="inferred from homology"/>